<dbReference type="Pfam" id="PF13590">
    <property type="entry name" value="DUF4136"/>
    <property type="match status" value="1"/>
</dbReference>
<feature type="domain" description="DUF4136" evidence="1">
    <location>
        <begin position="35"/>
        <end position="198"/>
    </location>
</feature>
<evidence type="ECO:0000313" key="2">
    <source>
        <dbReference type="EMBL" id="GAA3958251.1"/>
    </source>
</evidence>
<accession>A0ABP7P1R4</accession>
<reference evidence="3" key="1">
    <citation type="journal article" date="2019" name="Int. J. Syst. Evol. Microbiol.">
        <title>The Global Catalogue of Microorganisms (GCM) 10K type strain sequencing project: providing services to taxonomists for standard genome sequencing and annotation.</title>
        <authorList>
            <consortium name="The Broad Institute Genomics Platform"/>
            <consortium name="The Broad Institute Genome Sequencing Center for Infectious Disease"/>
            <person name="Wu L."/>
            <person name="Ma J."/>
        </authorList>
    </citation>
    <scope>NUCLEOTIDE SEQUENCE [LARGE SCALE GENOMIC DNA]</scope>
    <source>
        <strain evidence="3">JCM 17555</strain>
    </source>
</reference>
<organism evidence="2 3">
    <name type="scientific">Allohahella marinimesophila</name>
    <dbReference type="NCBI Taxonomy" id="1054972"/>
    <lineage>
        <taxon>Bacteria</taxon>
        <taxon>Pseudomonadati</taxon>
        <taxon>Pseudomonadota</taxon>
        <taxon>Gammaproteobacteria</taxon>
        <taxon>Oceanospirillales</taxon>
        <taxon>Hahellaceae</taxon>
        <taxon>Allohahella</taxon>
    </lineage>
</organism>
<comment type="caution">
    <text evidence="2">The sequence shown here is derived from an EMBL/GenBank/DDBJ whole genome shotgun (WGS) entry which is preliminary data.</text>
</comment>
<dbReference type="RefSeq" id="WP_344805059.1">
    <property type="nucleotide sequence ID" value="NZ_BAABBO010000007.1"/>
</dbReference>
<dbReference type="EMBL" id="BAABBO010000007">
    <property type="protein sequence ID" value="GAA3958251.1"/>
    <property type="molecule type" value="Genomic_DNA"/>
</dbReference>
<gene>
    <name evidence="2" type="ORF">GCM10022278_15870</name>
</gene>
<proteinExistence type="predicted"/>
<dbReference type="InterPro" id="IPR025411">
    <property type="entry name" value="DUF4136"/>
</dbReference>
<protein>
    <recommendedName>
        <fullName evidence="1">DUF4136 domain-containing protein</fullName>
    </recommendedName>
</protein>
<dbReference type="Proteomes" id="UP001501337">
    <property type="component" value="Unassembled WGS sequence"/>
</dbReference>
<keyword evidence="3" id="KW-1185">Reference proteome</keyword>
<name>A0ABP7P1R4_9GAMM</name>
<evidence type="ECO:0000313" key="3">
    <source>
        <dbReference type="Proteomes" id="UP001501337"/>
    </source>
</evidence>
<dbReference type="Gene3D" id="3.30.160.670">
    <property type="match status" value="1"/>
</dbReference>
<evidence type="ECO:0000259" key="1">
    <source>
        <dbReference type="Pfam" id="PF13590"/>
    </source>
</evidence>
<sequence length="202" mass="23031">MTGLTWQKIMPVLITVLMVTSTVVVGGCSSIDVTRAHDPDAQFRAMSSWTWLSSNTQKADQRTENEDRFDDTHVRDAIRSELISKGYPQTQQTPDFHVTYHEGLDFDVGVTTFREQYGYGYRAWWSGFGRSGAMTEKTSFMTRTLERVLTIDLLTPGPDKELMWRGIARFEYEAEADATARAHRIRSAVAKILETFPPENHD</sequence>